<organism evidence="1 2">
    <name type="scientific">Enterobacter hormaechei</name>
    <dbReference type="NCBI Taxonomy" id="158836"/>
    <lineage>
        <taxon>Bacteria</taxon>
        <taxon>Pseudomonadati</taxon>
        <taxon>Pseudomonadota</taxon>
        <taxon>Gammaproteobacteria</taxon>
        <taxon>Enterobacterales</taxon>
        <taxon>Enterobacteriaceae</taxon>
        <taxon>Enterobacter</taxon>
        <taxon>Enterobacter cloacae complex</taxon>
    </lineage>
</organism>
<evidence type="ECO:0000313" key="1">
    <source>
        <dbReference type="EMBL" id="MBD3706719.1"/>
    </source>
</evidence>
<proteinExistence type="predicted"/>
<dbReference type="GO" id="GO:0003677">
    <property type="term" value="F:DNA binding"/>
    <property type="evidence" value="ECO:0007669"/>
    <property type="project" value="InterPro"/>
</dbReference>
<evidence type="ECO:0000313" key="2">
    <source>
        <dbReference type="Proteomes" id="UP000655273"/>
    </source>
</evidence>
<comment type="caution">
    <text evidence="1">The sequence shown here is derived from an EMBL/GenBank/DDBJ whole genome shotgun (WGS) entry which is preliminary data.</text>
</comment>
<protein>
    <submittedName>
        <fullName evidence="1">Uncharacterized protein</fullName>
    </submittedName>
</protein>
<dbReference type="EMBL" id="JACXTA010000001">
    <property type="protein sequence ID" value="MBD3706719.1"/>
    <property type="molecule type" value="Genomic_DNA"/>
</dbReference>
<gene>
    <name evidence="1" type="ORF">IE983_05140</name>
</gene>
<reference evidence="1" key="1">
    <citation type="submission" date="2020-07" db="EMBL/GenBank/DDBJ databases">
        <title>Clinical and genomic characterization of carbapenemase-producing Enterobacterales causing secondary infections during the COVID-19 crisis at a New York City hospital.</title>
        <authorList>
            <person name="Gomez-Simmonds A."/>
            <person name="Annavajhala M.K."/>
            <person name="Uhlemann A.-C."/>
        </authorList>
    </citation>
    <scope>NUCLEOTIDE SEQUENCE</scope>
    <source>
        <strain evidence="1">NK1396</strain>
    </source>
</reference>
<sequence>MKHLITKAHKKSATSMQEIDRQRVERAGRVLSPFELAHAWKHLISYDHPYAYAVRFMFLTGVRRGEACGALSENLINKGGKQSLVLKDTKKRHGF</sequence>
<accession>A0A927DHH3</accession>
<dbReference type="SUPFAM" id="SSF56349">
    <property type="entry name" value="DNA breaking-rejoining enzymes"/>
    <property type="match status" value="1"/>
</dbReference>
<dbReference type="Proteomes" id="UP000655273">
    <property type="component" value="Unassembled WGS sequence"/>
</dbReference>
<dbReference type="AlphaFoldDB" id="A0A927DHH3"/>
<dbReference type="InterPro" id="IPR011010">
    <property type="entry name" value="DNA_brk_join_enz"/>
</dbReference>
<name>A0A927DHH3_9ENTR</name>